<evidence type="ECO:0000313" key="3">
    <source>
        <dbReference type="Proteomes" id="UP000318509"/>
    </source>
</evidence>
<protein>
    <recommendedName>
        <fullName evidence="4">Lipocalin</fullName>
    </recommendedName>
</protein>
<dbReference type="EMBL" id="VBAK01000155">
    <property type="protein sequence ID" value="TMI87535.1"/>
    <property type="molecule type" value="Genomic_DNA"/>
</dbReference>
<name>A0A537JVG2_9BACT</name>
<accession>A0A537JVG2</accession>
<evidence type="ECO:0008006" key="4">
    <source>
        <dbReference type="Google" id="ProtNLM"/>
    </source>
</evidence>
<feature type="signal peptide" evidence="1">
    <location>
        <begin position="1"/>
        <end position="25"/>
    </location>
</feature>
<evidence type="ECO:0000256" key="1">
    <source>
        <dbReference type="SAM" id="SignalP"/>
    </source>
</evidence>
<sequence length="72" mass="8104">MRLWVLVLAAAVLVVLGAWEFSAAAQQKPAPPTFSGQWLVEFPKDTPKRSYSCAVYQYTRGYKVRLICTPVK</sequence>
<organism evidence="2 3">
    <name type="scientific">Candidatus Segetimicrobium genomatis</name>
    <dbReference type="NCBI Taxonomy" id="2569760"/>
    <lineage>
        <taxon>Bacteria</taxon>
        <taxon>Bacillati</taxon>
        <taxon>Candidatus Sysuimicrobiota</taxon>
        <taxon>Candidatus Sysuimicrobiia</taxon>
        <taxon>Candidatus Sysuimicrobiales</taxon>
        <taxon>Candidatus Segetimicrobiaceae</taxon>
        <taxon>Candidatus Segetimicrobium</taxon>
    </lineage>
</organism>
<feature type="chain" id="PRO_5021944505" description="Lipocalin" evidence="1">
    <location>
        <begin position="26"/>
        <end position="72"/>
    </location>
</feature>
<gene>
    <name evidence="2" type="ORF">E6H00_15385</name>
</gene>
<proteinExistence type="predicted"/>
<dbReference type="AlphaFoldDB" id="A0A537JVG2"/>
<comment type="caution">
    <text evidence="2">The sequence shown here is derived from an EMBL/GenBank/DDBJ whole genome shotgun (WGS) entry which is preliminary data.</text>
</comment>
<keyword evidence="1" id="KW-0732">Signal</keyword>
<reference evidence="2 3" key="1">
    <citation type="journal article" date="2019" name="Nat. Microbiol.">
        <title>Mediterranean grassland soil C-N compound turnover is dependent on rainfall and depth, and is mediated by genomically divergent microorganisms.</title>
        <authorList>
            <person name="Diamond S."/>
            <person name="Andeer P.F."/>
            <person name="Li Z."/>
            <person name="Crits-Christoph A."/>
            <person name="Burstein D."/>
            <person name="Anantharaman K."/>
            <person name="Lane K.R."/>
            <person name="Thomas B.C."/>
            <person name="Pan C."/>
            <person name="Northen T.R."/>
            <person name="Banfield J.F."/>
        </authorList>
    </citation>
    <scope>NUCLEOTIDE SEQUENCE [LARGE SCALE GENOMIC DNA]</scope>
    <source>
        <strain evidence="2">NP_3</strain>
    </source>
</reference>
<evidence type="ECO:0000313" key="2">
    <source>
        <dbReference type="EMBL" id="TMI87535.1"/>
    </source>
</evidence>
<dbReference type="Proteomes" id="UP000318509">
    <property type="component" value="Unassembled WGS sequence"/>
</dbReference>